<keyword evidence="2" id="KW-1185">Reference proteome</keyword>
<dbReference type="Gene3D" id="3.30.70.270">
    <property type="match status" value="1"/>
</dbReference>
<proteinExistence type="predicted"/>
<dbReference type="EMBL" id="KQ982875">
    <property type="protein sequence ID" value="KYQ49718.1"/>
    <property type="molecule type" value="Genomic_DNA"/>
</dbReference>
<organism evidence="1 2">
    <name type="scientific">Mycetomoellerius zeteki</name>
    <dbReference type="NCBI Taxonomy" id="64791"/>
    <lineage>
        <taxon>Eukaryota</taxon>
        <taxon>Metazoa</taxon>
        <taxon>Ecdysozoa</taxon>
        <taxon>Arthropoda</taxon>
        <taxon>Hexapoda</taxon>
        <taxon>Insecta</taxon>
        <taxon>Pterygota</taxon>
        <taxon>Neoptera</taxon>
        <taxon>Endopterygota</taxon>
        <taxon>Hymenoptera</taxon>
        <taxon>Apocrita</taxon>
        <taxon>Aculeata</taxon>
        <taxon>Formicoidea</taxon>
        <taxon>Formicidae</taxon>
        <taxon>Myrmicinae</taxon>
        <taxon>Mycetomoellerius</taxon>
    </lineage>
</organism>
<evidence type="ECO:0000313" key="1">
    <source>
        <dbReference type="EMBL" id="KYQ49718.1"/>
    </source>
</evidence>
<dbReference type="AlphaFoldDB" id="A0A151WPI9"/>
<reference evidence="1 2" key="1">
    <citation type="submission" date="2015-09" db="EMBL/GenBank/DDBJ databases">
        <title>Trachymyrmex zeteki WGS genome.</title>
        <authorList>
            <person name="Nygaard S."/>
            <person name="Hu H."/>
            <person name="Boomsma J."/>
            <person name="Zhang G."/>
        </authorList>
    </citation>
    <scope>NUCLEOTIDE SEQUENCE [LARGE SCALE GENOMIC DNA]</scope>
    <source>
        <strain evidence="1">Tzet28-1</strain>
        <tissue evidence="1">Whole body</tissue>
    </source>
</reference>
<evidence type="ECO:0000313" key="2">
    <source>
        <dbReference type="Proteomes" id="UP000075809"/>
    </source>
</evidence>
<accession>A0A151WPI9</accession>
<sequence length="77" mass="8652">MDDLIIIAYLLYEVKEEQHFHFGLVQQAAFNKLKDALSKEPVLKFTMSAADYMKPYMVSSGAEENAGMAECGNCISR</sequence>
<name>A0A151WPI9_9HYME</name>
<dbReference type="InterPro" id="IPR043128">
    <property type="entry name" value="Rev_trsase/Diguanyl_cyclase"/>
</dbReference>
<protein>
    <submittedName>
        <fullName evidence="1">Uncharacterized protein</fullName>
    </submittedName>
</protein>
<dbReference type="Proteomes" id="UP000075809">
    <property type="component" value="Unassembled WGS sequence"/>
</dbReference>
<gene>
    <name evidence="1" type="ORF">ALC60_11209</name>
</gene>